<dbReference type="RefSeq" id="WP_380247481.1">
    <property type="nucleotide sequence ID" value="NZ_JBHUII010000001.1"/>
</dbReference>
<dbReference type="Pfam" id="PF01047">
    <property type="entry name" value="MarR"/>
    <property type="match status" value="1"/>
</dbReference>
<dbReference type="PANTHER" id="PTHR42756:SF1">
    <property type="entry name" value="TRANSCRIPTIONAL REPRESSOR OF EMRAB OPERON"/>
    <property type="match status" value="1"/>
</dbReference>
<keyword evidence="7" id="KW-1185">Reference proteome</keyword>
<evidence type="ECO:0000313" key="6">
    <source>
        <dbReference type="EMBL" id="MFD2204173.1"/>
    </source>
</evidence>
<dbReference type="EMBL" id="JBHUII010000001">
    <property type="protein sequence ID" value="MFD2204173.1"/>
    <property type="molecule type" value="Genomic_DNA"/>
</dbReference>
<dbReference type="PROSITE" id="PS01117">
    <property type="entry name" value="HTH_MARR_1"/>
    <property type="match status" value="1"/>
</dbReference>
<gene>
    <name evidence="6" type="ORF">ACFSKO_01035</name>
</gene>
<evidence type="ECO:0000256" key="1">
    <source>
        <dbReference type="ARBA" id="ARBA00023015"/>
    </source>
</evidence>
<evidence type="ECO:0000256" key="3">
    <source>
        <dbReference type="ARBA" id="ARBA00023163"/>
    </source>
</evidence>
<evidence type="ECO:0000313" key="7">
    <source>
        <dbReference type="Proteomes" id="UP001597294"/>
    </source>
</evidence>
<dbReference type="SUPFAM" id="SSF46785">
    <property type="entry name" value="Winged helix' DNA-binding domain"/>
    <property type="match status" value="1"/>
</dbReference>
<sequence length="178" mass="19950">MSQDPHPESSNKPSQDKSYCGGPMDNILDQWRRERPDLDPSPMAVCGEIWRAGEKLRQGVLANLSNYDLDFAGFDVILTLRRQGIGKTLSPSDLAKDMMLSTSAMTNRLDRLEKRGLIKRMMDPNDRRGLKVALTDDGFALADAMVLTHVKTEEDMLSNLTKVERDQLRALLVKVCTG</sequence>
<dbReference type="Gene3D" id="1.10.10.10">
    <property type="entry name" value="Winged helix-like DNA-binding domain superfamily/Winged helix DNA-binding domain"/>
    <property type="match status" value="1"/>
</dbReference>
<comment type="caution">
    <text evidence="6">The sequence shown here is derived from an EMBL/GenBank/DDBJ whole genome shotgun (WGS) entry which is preliminary data.</text>
</comment>
<dbReference type="InterPro" id="IPR000835">
    <property type="entry name" value="HTH_MarR-typ"/>
</dbReference>
<dbReference type="Proteomes" id="UP001597294">
    <property type="component" value="Unassembled WGS sequence"/>
</dbReference>
<dbReference type="InterPro" id="IPR023187">
    <property type="entry name" value="Tscrpt_reg_MarR-type_CS"/>
</dbReference>
<dbReference type="SMART" id="SM00347">
    <property type="entry name" value="HTH_MARR"/>
    <property type="match status" value="1"/>
</dbReference>
<name>A0ABW5BDZ0_9PROT</name>
<dbReference type="InterPro" id="IPR036390">
    <property type="entry name" value="WH_DNA-bd_sf"/>
</dbReference>
<feature type="region of interest" description="Disordered" evidence="4">
    <location>
        <begin position="1"/>
        <end position="26"/>
    </location>
</feature>
<keyword evidence="1" id="KW-0805">Transcription regulation</keyword>
<dbReference type="PROSITE" id="PS50995">
    <property type="entry name" value="HTH_MARR_2"/>
    <property type="match status" value="1"/>
</dbReference>
<keyword evidence="2" id="KW-0238">DNA-binding</keyword>
<keyword evidence="3" id="KW-0804">Transcription</keyword>
<evidence type="ECO:0000259" key="5">
    <source>
        <dbReference type="PROSITE" id="PS50995"/>
    </source>
</evidence>
<dbReference type="InterPro" id="IPR036388">
    <property type="entry name" value="WH-like_DNA-bd_sf"/>
</dbReference>
<evidence type="ECO:0000256" key="2">
    <source>
        <dbReference type="ARBA" id="ARBA00023125"/>
    </source>
</evidence>
<reference evidence="7" key="1">
    <citation type="journal article" date="2019" name="Int. J. Syst. Evol. Microbiol.">
        <title>The Global Catalogue of Microorganisms (GCM) 10K type strain sequencing project: providing services to taxonomists for standard genome sequencing and annotation.</title>
        <authorList>
            <consortium name="The Broad Institute Genomics Platform"/>
            <consortium name="The Broad Institute Genome Sequencing Center for Infectious Disease"/>
            <person name="Wu L."/>
            <person name="Ma J."/>
        </authorList>
    </citation>
    <scope>NUCLEOTIDE SEQUENCE [LARGE SCALE GENOMIC DNA]</scope>
    <source>
        <strain evidence="7">CGMCC 4.7192</strain>
    </source>
</reference>
<protein>
    <submittedName>
        <fullName evidence="6">MarR family winged helix-turn-helix transcriptional regulator</fullName>
    </submittedName>
</protein>
<evidence type="ECO:0000256" key="4">
    <source>
        <dbReference type="SAM" id="MobiDB-lite"/>
    </source>
</evidence>
<dbReference type="PANTHER" id="PTHR42756">
    <property type="entry name" value="TRANSCRIPTIONAL REGULATOR, MARR"/>
    <property type="match status" value="1"/>
</dbReference>
<dbReference type="PRINTS" id="PR00598">
    <property type="entry name" value="HTHMARR"/>
</dbReference>
<feature type="domain" description="HTH marR-type" evidence="5">
    <location>
        <begin position="42"/>
        <end position="177"/>
    </location>
</feature>
<organism evidence="6 7">
    <name type="scientific">Kiloniella antarctica</name>
    <dbReference type="NCBI Taxonomy" id="1550907"/>
    <lineage>
        <taxon>Bacteria</taxon>
        <taxon>Pseudomonadati</taxon>
        <taxon>Pseudomonadota</taxon>
        <taxon>Alphaproteobacteria</taxon>
        <taxon>Rhodospirillales</taxon>
        <taxon>Kiloniellaceae</taxon>
        <taxon>Kiloniella</taxon>
    </lineage>
</organism>
<accession>A0ABW5BDZ0</accession>
<proteinExistence type="predicted"/>